<evidence type="ECO:0000259" key="4">
    <source>
        <dbReference type="PROSITE" id="PS51272"/>
    </source>
</evidence>
<feature type="domain" description="SLH" evidence="4">
    <location>
        <begin position="1271"/>
        <end position="1322"/>
    </location>
</feature>
<dbReference type="Proteomes" id="UP000295632">
    <property type="component" value="Unassembled WGS sequence"/>
</dbReference>
<feature type="chain" id="PRO_5020501172" evidence="3">
    <location>
        <begin position="31"/>
        <end position="1392"/>
    </location>
</feature>
<dbReference type="Gene3D" id="3.80.10.10">
    <property type="entry name" value="Ribonuclease Inhibitor"/>
    <property type="match status" value="2"/>
</dbReference>
<feature type="region of interest" description="Disordered" evidence="2">
    <location>
        <begin position="947"/>
        <end position="971"/>
    </location>
</feature>
<keyword evidence="1 3" id="KW-0732">Signal</keyword>
<organism evidence="5 6">
    <name type="scientific">Aureibacillus halotolerans</name>
    <dbReference type="NCBI Taxonomy" id="1508390"/>
    <lineage>
        <taxon>Bacteria</taxon>
        <taxon>Bacillati</taxon>
        <taxon>Bacillota</taxon>
        <taxon>Bacilli</taxon>
        <taxon>Bacillales</taxon>
        <taxon>Bacillaceae</taxon>
        <taxon>Aureibacillus</taxon>
    </lineage>
</organism>
<dbReference type="PANTHER" id="PTHR45661:SF3">
    <property type="entry name" value="IG-LIKE DOMAIN-CONTAINING PROTEIN"/>
    <property type="match status" value="1"/>
</dbReference>
<evidence type="ECO:0000256" key="3">
    <source>
        <dbReference type="SAM" id="SignalP"/>
    </source>
</evidence>
<comment type="caution">
    <text evidence="5">The sequence shown here is derived from an EMBL/GenBank/DDBJ whole genome shotgun (WGS) entry which is preliminary data.</text>
</comment>
<reference evidence="5 6" key="1">
    <citation type="submission" date="2019-03" db="EMBL/GenBank/DDBJ databases">
        <title>Genomic Encyclopedia of Type Strains, Phase IV (KMG-IV): sequencing the most valuable type-strain genomes for metagenomic binning, comparative biology and taxonomic classification.</title>
        <authorList>
            <person name="Goeker M."/>
        </authorList>
    </citation>
    <scope>NUCLEOTIDE SEQUENCE [LARGE SCALE GENOMIC DNA]</scope>
    <source>
        <strain evidence="5 6">DSM 28697</strain>
    </source>
</reference>
<accession>A0A4R6U7I1</accession>
<keyword evidence="6" id="KW-1185">Reference proteome</keyword>
<dbReference type="Pfam" id="PF00395">
    <property type="entry name" value="SLH"/>
    <property type="match status" value="3"/>
</dbReference>
<dbReference type="Pfam" id="PF20578">
    <property type="entry name" value="aBig_2"/>
    <property type="match status" value="7"/>
</dbReference>
<evidence type="ECO:0000313" key="5">
    <source>
        <dbReference type="EMBL" id="TDQ40689.1"/>
    </source>
</evidence>
<dbReference type="InterPro" id="IPR001119">
    <property type="entry name" value="SLH_dom"/>
</dbReference>
<gene>
    <name evidence="5" type="ORF">EV213_10530</name>
</gene>
<dbReference type="PANTHER" id="PTHR45661">
    <property type="entry name" value="SURFACE ANTIGEN"/>
    <property type="match status" value="1"/>
</dbReference>
<feature type="domain" description="SLH" evidence="4">
    <location>
        <begin position="1330"/>
        <end position="1392"/>
    </location>
</feature>
<evidence type="ECO:0000313" key="6">
    <source>
        <dbReference type="Proteomes" id="UP000295632"/>
    </source>
</evidence>
<dbReference type="Pfam" id="PF13306">
    <property type="entry name" value="LRR_5"/>
    <property type="match status" value="1"/>
</dbReference>
<dbReference type="PROSITE" id="PS51272">
    <property type="entry name" value="SLH"/>
    <property type="match status" value="3"/>
</dbReference>
<dbReference type="InterPro" id="IPR046780">
    <property type="entry name" value="aBig_2"/>
</dbReference>
<protein>
    <submittedName>
        <fullName evidence="5">S-layer family protein</fullName>
    </submittedName>
</protein>
<proteinExistence type="predicted"/>
<evidence type="ECO:0000256" key="1">
    <source>
        <dbReference type="ARBA" id="ARBA00022729"/>
    </source>
</evidence>
<dbReference type="InterPro" id="IPR053139">
    <property type="entry name" value="Surface_bspA-like"/>
</dbReference>
<feature type="domain" description="SLH" evidence="4">
    <location>
        <begin position="1204"/>
        <end position="1267"/>
    </location>
</feature>
<sequence>MFSQFSFIRKTFLLFLTMTLVLTAYRPSLAAEEEIFEYRDNGDGTITITDYVGTESEVTIPHQLGGKDVTSIGEDAFSYNELTSVTLPDSVVSIEKTAFAENQLTSVTLPDSIVSIGQAAFQRNQLTSVTFPDSIKSIGEGSFQGNQLTSVTFPNSVERIGNYAFTSNQLTSVTLSESVEAIGEAVFAGNQLTSVIIPDSVKSIGSASFINNQLTSVTIPKSVETIGEGAFSSNPLSEVIIHALKIKIHERAFYQLTNLVIYGHEESTVKAYAKLHGITFGAFEDAFDSITIAYAPGDDANHVTQDVGLPERVNAEVVIWSSSNEEVIASDGTVNRPDHTTGNIDVTLTATIMEGPAKGTRTFLLTVLREEPTDEETLSEALNALAIVYSAGDEASSVTSDVTLAEQGLHGTTVEWESSNEALIASDGTVSRPHYTAENAKVTLTATLTKGAFAAKKTFELTVVRAVQTEEEAFTEALNALAIGYATGDEASSVTSDVTLAEQGLHGTTVKWESNNEAVIASDGKVTRPHYTAENAKVTLTATLTKGAFAAKKTFELTVVRAVQTEEEAFTEAMNALAIGYATGDEADSVTSDVTLVEQGLHGTTVKWESNNEAAIASDGKVTRPHYTAENAKVTLTATLTKGAFAAKKTFELTVVRAVQTEEEAFTEALNALAIGYATGDEASSVTSDVTLIEQGLHGTTVKWESNNEAAIASDGKVTRPHYTAENAKVTLTATLTKGAFAAKKTFELTVVRAVQTEEEAFTEALNALAIGYATGDEADSVTSDVTLVEQGLHGTTVKWESNNEAAIASDGKVTRPHYTAENAKVTLTATLTKGAFAAKKTFELTVVRAVQTEEEAFAEALNALAIGYVPGDSAGSVTKEVTLVKQGLHGTTVKWESNNEAVIASDGTVDRPHYTAENAKVTLTATLTKEAFAAKKTFALTVLADSRPNRSSEEEDEKEDDERKSQTNQWSIDLKVNGKADRGLAEMKQVKTDDGRLLLVISLTDEDKLKKRLEASTSPKIDLSTDSWLWENMDGAPWDDVDGLRLESSYALAEWLGEHKVDLALGNSLGELELNYAAFNLRIDSLHEKGYDPTDFMLGIQLSRASSEDRQALQSALTALPGERIGPPIEVLVTATDGEKIETIRPWDGYSKISIHQEDIHSISTAVRLNGMDDVDGVPTVTDETKKQAVFRAREPGIYGLISYSPVFRDVEQRWSEDVVEDMAARLIVDGVTDMKFDPKRDVTRAEVAAMIARSLGVIGSYSQLSEDVWYQEALEAVGEKSLMVGDPDGSFRPNDTLSRQEAAVILNRVQRMIGESLELSGAEVENHLSRWSDHAEIAPWAEVALAEVYKHGILLGDTTGTVRPRDSVTREEMTAILHRMLERAGWIGSL</sequence>
<dbReference type="RefSeq" id="WP_133579895.1">
    <property type="nucleotide sequence ID" value="NZ_SNYJ01000005.1"/>
</dbReference>
<dbReference type="InterPro" id="IPR026906">
    <property type="entry name" value="LRR_5"/>
</dbReference>
<feature type="signal peptide" evidence="3">
    <location>
        <begin position="1"/>
        <end position="30"/>
    </location>
</feature>
<dbReference type="EMBL" id="SNYJ01000005">
    <property type="protein sequence ID" value="TDQ40689.1"/>
    <property type="molecule type" value="Genomic_DNA"/>
</dbReference>
<dbReference type="InterPro" id="IPR032675">
    <property type="entry name" value="LRR_dom_sf"/>
</dbReference>
<evidence type="ECO:0000256" key="2">
    <source>
        <dbReference type="SAM" id="MobiDB-lite"/>
    </source>
</evidence>
<dbReference type="OrthoDB" id="2740373at2"/>
<name>A0A4R6U7I1_9BACI</name>